<accession>A0ABS6EBY8</accession>
<evidence type="ECO:0000313" key="2">
    <source>
        <dbReference type="Proteomes" id="UP000749471"/>
    </source>
</evidence>
<reference evidence="1 2" key="1">
    <citation type="submission" date="2021-06" db="EMBL/GenBank/DDBJ databases">
        <authorList>
            <person name="Sun Q."/>
            <person name="Li D."/>
        </authorList>
    </citation>
    <scope>NUCLEOTIDE SEQUENCE [LARGE SCALE GENOMIC DNA]</scope>
    <source>
        <strain evidence="1 2">MSJ-40</strain>
    </source>
</reference>
<gene>
    <name evidence="1" type="ORF">KQI42_20015</name>
</gene>
<comment type="caution">
    <text evidence="1">The sequence shown here is derived from an EMBL/GenBank/DDBJ whole genome shotgun (WGS) entry which is preliminary data.</text>
</comment>
<dbReference type="Proteomes" id="UP000749471">
    <property type="component" value="Unassembled WGS sequence"/>
</dbReference>
<dbReference type="Pfam" id="PF10934">
    <property type="entry name" value="Sheath_initiator"/>
    <property type="match status" value="1"/>
</dbReference>
<dbReference type="InterPro" id="IPR020288">
    <property type="entry name" value="Sheath_initiator"/>
</dbReference>
<dbReference type="RefSeq" id="WP_216522384.1">
    <property type="nucleotide sequence ID" value="NZ_JAHLPM010000031.1"/>
</dbReference>
<protein>
    <submittedName>
        <fullName evidence="1">DUF2634 domain-containing protein</fullName>
    </submittedName>
</protein>
<dbReference type="EMBL" id="JAHLPM010000031">
    <property type="protein sequence ID" value="MBU5440284.1"/>
    <property type="molecule type" value="Genomic_DNA"/>
</dbReference>
<keyword evidence="2" id="KW-1185">Reference proteome</keyword>
<proteinExistence type="predicted"/>
<name>A0ABS6EBY8_9FIRM</name>
<evidence type="ECO:0000313" key="1">
    <source>
        <dbReference type="EMBL" id="MBU5440284.1"/>
    </source>
</evidence>
<organism evidence="1 2">
    <name type="scientific">Tissierella simiarum</name>
    <dbReference type="NCBI Taxonomy" id="2841534"/>
    <lineage>
        <taxon>Bacteria</taxon>
        <taxon>Bacillati</taxon>
        <taxon>Bacillota</taxon>
        <taxon>Tissierellia</taxon>
        <taxon>Tissierellales</taxon>
        <taxon>Tissierellaceae</taxon>
        <taxon>Tissierella</taxon>
    </lineage>
</organism>
<sequence>MLPQQEVVYSDELEVINMPSLTYKLDFENGNIEGTIDGMEAMEQVIDKIINTARYYHKIYPDWYGNEIYSLIGQDRLYVESEIERMIKEALLTDDRIIEIKDFTILDGEGQESILVRFTVHTIFGEIKVKKEVDI</sequence>